<accession>A0A7C4JL73</accession>
<dbReference type="GO" id="GO:0051604">
    <property type="term" value="P:protein maturation"/>
    <property type="evidence" value="ECO:0007669"/>
    <property type="project" value="TreeGrafter"/>
</dbReference>
<dbReference type="InterPro" id="IPR010918">
    <property type="entry name" value="PurM-like_C_dom"/>
</dbReference>
<dbReference type="Gene3D" id="3.30.1330.10">
    <property type="entry name" value="PurM-like, N-terminal domain"/>
    <property type="match status" value="1"/>
</dbReference>
<dbReference type="NCBIfam" id="TIGR02124">
    <property type="entry name" value="hypE"/>
    <property type="match status" value="1"/>
</dbReference>
<evidence type="ECO:0000313" key="5">
    <source>
        <dbReference type="EMBL" id="HGQ73796.1"/>
    </source>
</evidence>
<comment type="caution">
    <text evidence="5">The sequence shown here is derived from an EMBL/GenBank/DDBJ whole genome shotgun (WGS) entry which is preliminary data.</text>
</comment>
<gene>
    <name evidence="5" type="primary">hypE</name>
    <name evidence="4" type="ORF">ENU09_04170</name>
    <name evidence="5" type="ORF">ENU20_01795</name>
</gene>
<dbReference type="SUPFAM" id="SSF55326">
    <property type="entry name" value="PurM N-terminal domain-like"/>
    <property type="match status" value="1"/>
</dbReference>
<dbReference type="AlphaFoldDB" id="A0A7C4JL73"/>
<dbReference type="SUPFAM" id="SSF56042">
    <property type="entry name" value="PurM C-terminal domain-like"/>
    <property type="match status" value="1"/>
</dbReference>
<dbReference type="Pfam" id="PF02769">
    <property type="entry name" value="AIRS_C"/>
    <property type="match status" value="1"/>
</dbReference>
<evidence type="ECO:0000313" key="4">
    <source>
        <dbReference type="EMBL" id="HGQ59889.1"/>
    </source>
</evidence>
<name>A0A7C4JL73_STAMA</name>
<dbReference type="Pfam" id="PF00586">
    <property type="entry name" value="AIRS"/>
    <property type="match status" value="1"/>
</dbReference>
<organism evidence="5">
    <name type="scientific">Staphylothermus marinus</name>
    <dbReference type="NCBI Taxonomy" id="2280"/>
    <lineage>
        <taxon>Archaea</taxon>
        <taxon>Thermoproteota</taxon>
        <taxon>Thermoprotei</taxon>
        <taxon>Desulfurococcales</taxon>
        <taxon>Desulfurococcaceae</taxon>
        <taxon>Staphylothermus</taxon>
    </lineage>
</organism>
<evidence type="ECO:0000259" key="2">
    <source>
        <dbReference type="Pfam" id="PF00586"/>
    </source>
</evidence>
<dbReference type="EMBL" id="DTBP01000014">
    <property type="protein sequence ID" value="HGQ73796.1"/>
    <property type="molecule type" value="Genomic_DNA"/>
</dbReference>
<protein>
    <submittedName>
        <fullName evidence="5">Hydrogenase expression/formation protein HypE</fullName>
    </submittedName>
</protein>
<proteinExistence type="inferred from homology"/>
<dbReference type="InterPro" id="IPR016188">
    <property type="entry name" value="PurM-like_N"/>
</dbReference>
<dbReference type="PIRSF" id="PIRSF005644">
    <property type="entry name" value="Hdrgns_mtr_HypE"/>
    <property type="match status" value="1"/>
</dbReference>
<evidence type="ECO:0000259" key="3">
    <source>
        <dbReference type="Pfam" id="PF02769"/>
    </source>
</evidence>
<dbReference type="Gene3D" id="3.90.650.10">
    <property type="entry name" value="PurM-like C-terminal domain"/>
    <property type="match status" value="1"/>
</dbReference>
<sequence length="345" mass="37186">MTLSHGSGGVETFEILKRIVLSKVKEELKKVGSGVGIDVLDDGALIPMPNGGYIVVSTDSYTVNPIVFPGGNIGSLAACGSINDVLMMGGRPIAILDSIVVEEGFPLDQLEMIMDSFIEIAHRENVAIIGGDFKVMPKGQLDKIVINTTALGFTNKPIVDNVKPSDKIIVSDYVGDHGAVIMLLQLGLENKVDEISKGLLKSDVKPLTNLMIPLIEKYGEYIHAARDPTRGGLAGVLNEWSSRSGLLIVVDENKIPIREPVKRYSDIVGIDPVYLASEGVAVLSVDGSVADEIIDFMEKLGFSNARVIGEVKFSEKYRGYVLAKTPIGGFRLIDPPRGELIPRIC</sequence>
<dbReference type="PANTHER" id="PTHR30303:SF0">
    <property type="entry name" value="CARBAMOYL DEHYDRATASE HYPE"/>
    <property type="match status" value="1"/>
</dbReference>
<feature type="domain" description="PurM-like N-terminal" evidence="2">
    <location>
        <begin position="41"/>
        <end position="153"/>
    </location>
</feature>
<dbReference type="PANTHER" id="PTHR30303">
    <property type="entry name" value="HYDROGENASE ISOENZYMES FORMATION PROTEIN HYPE"/>
    <property type="match status" value="1"/>
</dbReference>
<comment type="similarity">
    <text evidence="1">Belongs to the HypE family.</text>
</comment>
<feature type="domain" description="PurM-like C-terminal" evidence="3">
    <location>
        <begin position="163"/>
        <end position="317"/>
    </location>
</feature>
<reference evidence="5" key="1">
    <citation type="journal article" date="2020" name="mSystems">
        <title>Genome- and Community-Level Interaction Insights into Carbon Utilization and Element Cycling Functions of Hydrothermarchaeota in Hydrothermal Sediment.</title>
        <authorList>
            <person name="Zhou Z."/>
            <person name="Liu Y."/>
            <person name="Xu W."/>
            <person name="Pan J."/>
            <person name="Luo Z.H."/>
            <person name="Li M."/>
        </authorList>
    </citation>
    <scope>NUCLEOTIDE SEQUENCE [LARGE SCALE GENOMIC DNA]</scope>
    <source>
        <strain evidence="4">SpSt-638</strain>
        <strain evidence="5">SpSt-648</strain>
    </source>
</reference>
<evidence type="ECO:0000256" key="1">
    <source>
        <dbReference type="ARBA" id="ARBA00006243"/>
    </source>
</evidence>
<dbReference type="InterPro" id="IPR011854">
    <property type="entry name" value="HypE"/>
</dbReference>
<dbReference type="InterPro" id="IPR036921">
    <property type="entry name" value="PurM-like_N_sf"/>
</dbReference>
<dbReference type="CDD" id="cd02197">
    <property type="entry name" value="HypE"/>
    <property type="match status" value="1"/>
</dbReference>
<dbReference type="InterPro" id="IPR036676">
    <property type="entry name" value="PurM-like_C_sf"/>
</dbReference>
<dbReference type="EMBL" id="DTBE01000105">
    <property type="protein sequence ID" value="HGQ59889.1"/>
    <property type="molecule type" value="Genomic_DNA"/>
</dbReference>